<evidence type="ECO:0000256" key="1">
    <source>
        <dbReference type="SAM" id="MobiDB-lite"/>
    </source>
</evidence>
<dbReference type="PROSITE" id="PS50940">
    <property type="entry name" value="CHIT_BIND_II"/>
    <property type="match status" value="1"/>
</dbReference>
<evidence type="ECO:0000256" key="2">
    <source>
        <dbReference type="SAM" id="SignalP"/>
    </source>
</evidence>
<dbReference type="InterPro" id="IPR002557">
    <property type="entry name" value="Chitin-bd_dom"/>
</dbReference>
<sequence length="134" mass="15037">MIAKLLLLALLGLAHARPHADEEPLTETLTPHDLCPKELKHLLLPHEYDCTKFYYCEYGYRREPARDCSPGTVFDDDRQVCVHPAETNCTLPGVPPATTAKPEETDITQEPTTKEPVTQEPTTKEPVTQEPTTK</sequence>
<feature type="compositionally biased region" description="Polar residues" evidence="1">
    <location>
        <begin position="108"/>
        <end position="134"/>
    </location>
</feature>
<dbReference type="SUPFAM" id="SSF57625">
    <property type="entry name" value="Invertebrate chitin-binding proteins"/>
    <property type="match status" value="1"/>
</dbReference>
<gene>
    <name evidence="4" type="ORF">g.1270</name>
</gene>
<dbReference type="GO" id="GO:0008061">
    <property type="term" value="F:chitin binding"/>
    <property type="evidence" value="ECO:0007669"/>
    <property type="project" value="InterPro"/>
</dbReference>
<feature type="signal peptide" evidence="2">
    <location>
        <begin position="1"/>
        <end position="16"/>
    </location>
</feature>
<name>A0A1E1WAX2_PECGO</name>
<evidence type="ECO:0000259" key="3">
    <source>
        <dbReference type="PROSITE" id="PS50940"/>
    </source>
</evidence>
<proteinExistence type="predicted"/>
<feature type="domain" description="Chitin-binding type-2" evidence="3">
    <location>
        <begin position="32"/>
        <end position="91"/>
    </location>
</feature>
<feature type="non-terminal residue" evidence="4">
    <location>
        <position position="134"/>
    </location>
</feature>
<dbReference type="SMART" id="SM00494">
    <property type="entry name" value="ChtBD2"/>
    <property type="match status" value="1"/>
</dbReference>
<dbReference type="Gene3D" id="2.170.140.10">
    <property type="entry name" value="Chitin binding domain"/>
    <property type="match status" value="1"/>
</dbReference>
<evidence type="ECO:0000313" key="4">
    <source>
        <dbReference type="EMBL" id="JAT84133.1"/>
    </source>
</evidence>
<dbReference type="InterPro" id="IPR036508">
    <property type="entry name" value="Chitin-bd_dom_sf"/>
</dbReference>
<dbReference type="GO" id="GO:0005576">
    <property type="term" value="C:extracellular region"/>
    <property type="evidence" value="ECO:0007669"/>
    <property type="project" value="InterPro"/>
</dbReference>
<dbReference type="AlphaFoldDB" id="A0A1E1WAX2"/>
<organism evidence="4">
    <name type="scientific">Pectinophora gossypiella</name>
    <name type="common">Cotton pink bollworm</name>
    <name type="synonym">Depressaria gossypiella</name>
    <dbReference type="NCBI Taxonomy" id="13191"/>
    <lineage>
        <taxon>Eukaryota</taxon>
        <taxon>Metazoa</taxon>
        <taxon>Ecdysozoa</taxon>
        <taxon>Arthropoda</taxon>
        <taxon>Hexapoda</taxon>
        <taxon>Insecta</taxon>
        <taxon>Pterygota</taxon>
        <taxon>Neoptera</taxon>
        <taxon>Endopterygota</taxon>
        <taxon>Lepidoptera</taxon>
        <taxon>Glossata</taxon>
        <taxon>Ditrysia</taxon>
        <taxon>Gelechioidea</taxon>
        <taxon>Gelechiidae</taxon>
        <taxon>Apatetrinae</taxon>
        <taxon>Pectinophora</taxon>
    </lineage>
</organism>
<accession>A0A1E1WAX2</accession>
<reference evidence="4" key="1">
    <citation type="submission" date="2015-09" db="EMBL/GenBank/DDBJ databases">
        <title>De novo assembly of Pectinophora gossypiella (Pink Bollworm) gut transcriptome.</title>
        <authorList>
            <person name="Tassone E.E."/>
        </authorList>
    </citation>
    <scope>NUCLEOTIDE SEQUENCE</scope>
</reference>
<protein>
    <recommendedName>
        <fullName evidence="3">Chitin-binding type-2 domain-containing protein</fullName>
    </recommendedName>
</protein>
<feature type="chain" id="PRO_5009115248" description="Chitin-binding type-2 domain-containing protein" evidence="2">
    <location>
        <begin position="17"/>
        <end position="134"/>
    </location>
</feature>
<keyword evidence="2" id="KW-0732">Signal</keyword>
<dbReference type="EMBL" id="GDQN01006921">
    <property type="protein sequence ID" value="JAT84133.1"/>
    <property type="molecule type" value="Transcribed_RNA"/>
</dbReference>
<dbReference type="Pfam" id="PF01607">
    <property type="entry name" value="CBM_14"/>
    <property type="match status" value="1"/>
</dbReference>
<dbReference type="OrthoDB" id="6020543at2759"/>
<feature type="region of interest" description="Disordered" evidence="1">
    <location>
        <begin position="87"/>
        <end position="134"/>
    </location>
</feature>